<dbReference type="Pfam" id="PF03167">
    <property type="entry name" value="UDG"/>
    <property type="match status" value="1"/>
</dbReference>
<dbReference type="SMART" id="SM00987">
    <property type="entry name" value="UreE_C"/>
    <property type="match status" value="1"/>
</dbReference>
<reference evidence="13 14" key="1">
    <citation type="submission" date="2020-08" db="EMBL/GenBank/DDBJ databases">
        <title>Genomic Encyclopedia of Type Strains, Phase IV (KMG-IV): sequencing the most valuable type-strain genomes for metagenomic binning, comparative biology and taxonomic classification.</title>
        <authorList>
            <person name="Goeker M."/>
        </authorList>
    </citation>
    <scope>NUCLEOTIDE SEQUENCE [LARGE SCALE GENOMIC DNA]</scope>
    <source>
        <strain evidence="13 14">DSM 17328</strain>
    </source>
</reference>
<evidence type="ECO:0000256" key="9">
    <source>
        <dbReference type="ARBA" id="ARBA00023004"/>
    </source>
</evidence>
<keyword evidence="13" id="KW-0808">Transferase</keyword>
<dbReference type="InterPro" id="IPR005273">
    <property type="entry name" value="Ura-DNA_glyco_family4"/>
</dbReference>
<comment type="catalytic activity">
    <reaction evidence="1">
        <text>Hydrolyzes single-stranded DNA or mismatched double-stranded DNA and polynucleotides, releasing free uracil.</text>
        <dbReference type="EC" id="3.2.2.27"/>
    </reaction>
</comment>
<dbReference type="Gene3D" id="3.40.470.10">
    <property type="entry name" value="Uracil-DNA glycosylase-like domain"/>
    <property type="match status" value="1"/>
</dbReference>
<keyword evidence="7" id="KW-0227">DNA damage</keyword>
<keyword evidence="10" id="KW-0411">Iron-sulfur</keyword>
<evidence type="ECO:0000256" key="4">
    <source>
        <dbReference type="ARBA" id="ARBA00019403"/>
    </source>
</evidence>
<dbReference type="SMART" id="SM00986">
    <property type="entry name" value="UDG"/>
    <property type="match status" value="1"/>
</dbReference>
<dbReference type="SUPFAM" id="SSF52141">
    <property type="entry name" value="Uracil-DNA glycosylase-like"/>
    <property type="match status" value="1"/>
</dbReference>
<proteinExistence type="inferred from homology"/>
<evidence type="ECO:0000259" key="12">
    <source>
        <dbReference type="SMART" id="SM00986"/>
    </source>
</evidence>
<accession>A0A7W7B007</accession>
<dbReference type="AlphaFoldDB" id="A0A7W7B007"/>
<feature type="domain" description="Uracil-DNA glycosylase-like" evidence="12">
    <location>
        <begin position="95"/>
        <end position="245"/>
    </location>
</feature>
<dbReference type="GO" id="GO:0004844">
    <property type="term" value="F:uracil DNA N-glycosylase activity"/>
    <property type="evidence" value="ECO:0007669"/>
    <property type="project" value="UniProtKB-EC"/>
</dbReference>
<keyword evidence="13" id="KW-0548">Nucleotidyltransferase</keyword>
<dbReference type="InterPro" id="IPR005122">
    <property type="entry name" value="Uracil-DNA_glycosylase-like"/>
</dbReference>
<dbReference type="InterPro" id="IPR051536">
    <property type="entry name" value="UDG_Type-4/5"/>
</dbReference>
<keyword evidence="6" id="KW-0479">Metal-binding</keyword>
<dbReference type="RefSeq" id="WP_341534097.1">
    <property type="nucleotide sequence ID" value="NZ_JACHNZ010000001.1"/>
</dbReference>
<keyword evidence="8" id="KW-0378">Hydrolase</keyword>
<comment type="caution">
    <text evidence="13">The sequence shown here is derived from an EMBL/GenBank/DDBJ whole genome shotgun (WGS) entry which is preliminary data.</text>
</comment>
<dbReference type="EC" id="3.2.2.27" evidence="3"/>
<dbReference type="NCBIfam" id="TIGR00758">
    <property type="entry name" value="UDG_fam4"/>
    <property type="match status" value="1"/>
</dbReference>
<evidence type="ECO:0000256" key="3">
    <source>
        <dbReference type="ARBA" id="ARBA00012030"/>
    </source>
</evidence>
<keyword evidence="5" id="KW-0004">4Fe-4S</keyword>
<dbReference type="EMBL" id="JACHNZ010000001">
    <property type="protein sequence ID" value="MBB4630588.1"/>
    <property type="molecule type" value="Genomic_DNA"/>
</dbReference>
<evidence type="ECO:0000256" key="7">
    <source>
        <dbReference type="ARBA" id="ARBA00022763"/>
    </source>
</evidence>
<evidence type="ECO:0000256" key="5">
    <source>
        <dbReference type="ARBA" id="ARBA00022485"/>
    </source>
</evidence>
<dbReference type="GO" id="GO:0051539">
    <property type="term" value="F:4 iron, 4 sulfur cluster binding"/>
    <property type="evidence" value="ECO:0007669"/>
    <property type="project" value="UniProtKB-KW"/>
</dbReference>
<evidence type="ECO:0000256" key="8">
    <source>
        <dbReference type="ARBA" id="ARBA00022801"/>
    </source>
</evidence>
<evidence type="ECO:0000256" key="2">
    <source>
        <dbReference type="ARBA" id="ARBA00006521"/>
    </source>
</evidence>
<comment type="similarity">
    <text evidence="2">Belongs to the uracil-DNA glycosylase (UDG) superfamily. Type 4 (UDGa) family.</text>
</comment>
<dbReference type="CDD" id="cd10030">
    <property type="entry name" value="UDG-F4_TTUDGA_SPO1dp_like"/>
    <property type="match status" value="1"/>
</dbReference>
<sequence length="254" mass="27390">MLDGNERDELLATLGWWVEAGVDTLVDAAPRDWRAPPPRAATREIPAAAPEPELVLRKAAAGPVTVAATTLAELRHAVEVFDGCPLRTGNVSTVFADGNPEADLMLIGEAPGAQEDRMGLPFVGPAGQLLDRMLAAIGRDRTRAYITNVTFWRPPGNRTPTPAEVETTMPFVHRHIALVRPKAIIALGACAARALTGDVTGIMRQRGQWRTISVEGTDVPILPTLHPAFLLRQPESKRLAWADLLAVKAKLDAD</sequence>
<evidence type="ECO:0000256" key="10">
    <source>
        <dbReference type="ARBA" id="ARBA00023014"/>
    </source>
</evidence>
<evidence type="ECO:0000313" key="13">
    <source>
        <dbReference type="EMBL" id="MBB4630588.1"/>
    </source>
</evidence>
<evidence type="ECO:0000256" key="6">
    <source>
        <dbReference type="ARBA" id="ARBA00022723"/>
    </source>
</evidence>
<dbReference type="GO" id="GO:0046872">
    <property type="term" value="F:metal ion binding"/>
    <property type="evidence" value="ECO:0007669"/>
    <property type="project" value="UniProtKB-KW"/>
</dbReference>
<gene>
    <name evidence="13" type="ORF">GGQ98_000189</name>
</gene>
<keyword evidence="11" id="KW-0234">DNA repair</keyword>
<keyword evidence="9" id="KW-0408">Iron</keyword>
<dbReference type="PANTHER" id="PTHR33693">
    <property type="entry name" value="TYPE-5 URACIL-DNA GLYCOSYLASE"/>
    <property type="match status" value="1"/>
</dbReference>
<dbReference type="InterPro" id="IPR036895">
    <property type="entry name" value="Uracil-DNA_glycosylase-like_sf"/>
</dbReference>
<protein>
    <recommendedName>
        <fullName evidence="4">Type-4 uracil-DNA glycosylase</fullName>
        <ecNumber evidence="3">3.2.2.27</ecNumber>
    </recommendedName>
</protein>
<evidence type="ECO:0000256" key="11">
    <source>
        <dbReference type="ARBA" id="ARBA00023204"/>
    </source>
</evidence>
<organism evidence="13 14">
    <name type="scientific">Sphingosinicella soli</name>
    <dbReference type="NCBI Taxonomy" id="333708"/>
    <lineage>
        <taxon>Bacteria</taxon>
        <taxon>Pseudomonadati</taxon>
        <taxon>Pseudomonadota</taxon>
        <taxon>Alphaproteobacteria</taxon>
        <taxon>Sphingomonadales</taxon>
        <taxon>Sphingosinicellaceae</taxon>
        <taxon>Sphingosinicella</taxon>
    </lineage>
</organism>
<dbReference type="GO" id="GO:0016779">
    <property type="term" value="F:nucleotidyltransferase activity"/>
    <property type="evidence" value="ECO:0007669"/>
    <property type="project" value="UniProtKB-KW"/>
</dbReference>
<evidence type="ECO:0000313" key="14">
    <source>
        <dbReference type="Proteomes" id="UP000566324"/>
    </source>
</evidence>
<name>A0A7W7B007_9SPHN</name>
<evidence type="ECO:0000256" key="1">
    <source>
        <dbReference type="ARBA" id="ARBA00001400"/>
    </source>
</evidence>
<dbReference type="Proteomes" id="UP000566324">
    <property type="component" value="Unassembled WGS sequence"/>
</dbReference>
<keyword evidence="14" id="KW-1185">Reference proteome</keyword>
<dbReference type="PANTHER" id="PTHR33693:SF1">
    <property type="entry name" value="TYPE-4 URACIL-DNA GLYCOSYLASE"/>
    <property type="match status" value="1"/>
</dbReference>
<dbReference type="GO" id="GO:0006281">
    <property type="term" value="P:DNA repair"/>
    <property type="evidence" value="ECO:0007669"/>
    <property type="project" value="UniProtKB-KW"/>
</dbReference>